<evidence type="ECO:0000313" key="9">
    <source>
        <dbReference type="EMBL" id="OYQ32551.1"/>
    </source>
</evidence>
<evidence type="ECO:0000256" key="6">
    <source>
        <dbReference type="SAM" id="Coils"/>
    </source>
</evidence>
<dbReference type="PIRSF" id="PIRSF038471">
    <property type="entry name" value="MreC"/>
    <property type="match status" value="1"/>
</dbReference>
<dbReference type="InterPro" id="IPR042175">
    <property type="entry name" value="Cell/Rod_MreC_2"/>
</dbReference>
<keyword evidence="10" id="KW-1185">Reference proteome</keyword>
<evidence type="ECO:0000256" key="5">
    <source>
        <dbReference type="PIRNR" id="PIRNR038471"/>
    </source>
</evidence>
<feature type="domain" description="Rod shape-determining protein MreC beta-barrel core" evidence="8">
    <location>
        <begin position="134"/>
        <end position="273"/>
    </location>
</feature>
<evidence type="ECO:0000313" key="10">
    <source>
        <dbReference type="Proteomes" id="UP000216998"/>
    </source>
</evidence>
<protein>
    <recommendedName>
        <fullName evidence="2 5">Cell shape-determining protein MreC</fullName>
    </recommendedName>
    <alternativeName>
        <fullName evidence="4 5">Cell shape protein MreC</fullName>
    </alternativeName>
</protein>
<reference evidence="9 10" key="1">
    <citation type="submission" date="2017-07" db="EMBL/GenBank/DDBJ databases">
        <title>Niveispirillum cyanobacteriorum sp. nov., isolated from cyanobacterial aggregates in a eutrophic lake.</title>
        <authorList>
            <person name="Cai H."/>
        </authorList>
    </citation>
    <scope>NUCLEOTIDE SEQUENCE [LARGE SCALE GENOMIC DNA]</scope>
    <source>
        <strain evidence="10">TH1-14</strain>
    </source>
</reference>
<dbReference type="RefSeq" id="WP_094457586.1">
    <property type="nucleotide sequence ID" value="NZ_NOXU01000031.1"/>
</dbReference>
<keyword evidence="6" id="KW-0175">Coiled coil</keyword>
<gene>
    <name evidence="9" type="ORF">CHU95_17355</name>
</gene>
<dbReference type="EMBL" id="NOXU01000031">
    <property type="protein sequence ID" value="OYQ32551.1"/>
    <property type="molecule type" value="Genomic_DNA"/>
</dbReference>
<name>A0A255YTN8_9PROT</name>
<evidence type="ECO:0000256" key="7">
    <source>
        <dbReference type="SAM" id="Phobius"/>
    </source>
</evidence>
<accession>A0A255YTN8</accession>
<feature type="coiled-coil region" evidence="6">
    <location>
        <begin position="74"/>
        <end position="111"/>
    </location>
</feature>
<keyword evidence="7" id="KW-0472">Membrane</keyword>
<dbReference type="GO" id="GO:0005886">
    <property type="term" value="C:plasma membrane"/>
    <property type="evidence" value="ECO:0007669"/>
    <property type="project" value="TreeGrafter"/>
</dbReference>
<keyword evidence="7" id="KW-0812">Transmembrane</keyword>
<keyword evidence="7" id="KW-1133">Transmembrane helix</keyword>
<dbReference type="NCBIfam" id="NF010512">
    <property type="entry name" value="PRK13922.12-1"/>
    <property type="match status" value="1"/>
</dbReference>
<proteinExistence type="inferred from homology"/>
<comment type="similarity">
    <text evidence="1 5">Belongs to the MreC family.</text>
</comment>
<dbReference type="Gene3D" id="2.40.10.350">
    <property type="entry name" value="Rod shape-determining protein MreC, domain 2"/>
    <property type="match status" value="1"/>
</dbReference>
<dbReference type="AlphaFoldDB" id="A0A255YTN8"/>
<dbReference type="InterPro" id="IPR055342">
    <property type="entry name" value="MreC_beta-barrel_core"/>
</dbReference>
<comment type="function">
    <text evidence="5">Involved in formation and maintenance of cell shape.</text>
</comment>
<evidence type="ECO:0000256" key="3">
    <source>
        <dbReference type="ARBA" id="ARBA00022960"/>
    </source>
</evidence>
<evidence type="ECO:0000256" key="1">
    <source>
        <dbReference type="ARBA" id="ARBA00009369"/>
    </source>
</evidence>
<evidence type="ECO:0000259" key="8">
    <source>
        <dbReference type="Pfam" id="PF04085"/>
    </source>
</evidence>
<dbReference type="Proteomes" id="UP000216998">
    <property type="component" value="Unassembled WGS sequence"/>
</dbReference>
<dbReference type="PANTHER" id="PTHR34138:SF1">
    <property type="entry name" value="CELL SHAPE-DETERMINING PROTEIN MREC"/>
    <property type="match status" value="1"/>
</dbReference>
<dbReference type="OrthoDB" id="8478127at2"/>
<evidence type="ECO:0000256" key="4">
    <source>
        <dbReference type="ARBA" id="ARBA00032089"/>
    </source>
</evidence>
<keyword evidence="3 5" id="KW-0133">Cell shape</keyword>
<dbReference type="PANTHER" id="PTHR34138">
    <property type="entry name" value="CELL SHAPE-DETERMINING PROTEIN MREC"/>
    <property type="match status" value="1"/>
</dbReference>
<evidence type="ECO:0000256" key="2">
    <source>
        <dbReference type="ARBA" id="ARBA00013855"/>
    </source>
</evidence>
<comment type="caution">
    <text evidence="9">The sequence shown here is derived from an EMBL/GenBank/DDBJ whole genome shotgun (WGS) entry which is preliminary data.</text>
</comment>
<dbReference type="NCBIfam" id="TIGR00219">
    <property type="entry name" value="mreC"/>
    <property type="match status" value="1"/>
</dbReference>
<sequence>MKTRNSGSVVRIAAPVWGMVQRFYFPLLILAAIALMMIGHVNSTAVEQARTRVTDAVSPVLNVMSRPAASVADALEYFRQLVDLHDENARLREENARLRQWEQAALRMDAENRSLRSLLSFKPDPAATVVTGRVVGDPGGAFVRTVVVTVGEREGVERGQAVMSGQGLVGRIVQVGDWSARVLLVTDLNARIPVVLESSRQRAMLAGDNSDHPLLTYLPPNSEVRPGERVFTSGHGGLFPPGLPVGIVEKGADGKPRVVPMADLSRLEHVQVIDFGTTGGVAAEATLPGAMK</sequence>
<dbReference type="Pfam" id="PF04085">
    <property type="entry name" value="MreC"/>
    <property type="match status" value="1"/>
</dbReference>
<dbReference type="Gene3D" id="2.40.10.340">
    <property type="entry name" value="Rod shape-determining protein MreC, domain 1"/>
    <property type="match status" value="1"/>
</dbReference>
<dbReference type="InterPro" id="IPR042177">
    <property type="entry name" value="Cell/Rod_1"/>
</dbReference>
<feature type="transmembrane region" description="Helical" evidence="7">
    <location>
        <begin position="23"/>
        <end position="42"/>
    </location>
</feature>
<dbReference type="InterPro" id="IPR007221">
    <property type="entry name" value="MreC"/>
</dbReference>
<dbReference type="GO" id="GO:0008360">
    <property type="term" value="P:regulation of cell shape"/>
    <property type="evidence" value="ECO:0007669"/>
    <property type="project" value="UniProtKB-KW"/>
</dbReference>
<organism evidence="9 10">
    <name type="scientific">Niveispirillum lacus</name>
    <dbReference type="NCBI Taxonomy" id="1981099"/>
    <lineage>
        <taxon>Bacteria</taxon>
        <taxon>Pseudomonadati</taxon>
        <taxon>Pseudomonadota</taxon>
        <taxon>Alphaproteobacteria</taxon>
        <taxon>Rhodospirillales</taxon>
        <taxon>Azospirillaceae</taxon>
        <taxon>Niveispirillum</taxon>
    </lineage>
</organism>